<dbReference type="Pfam" id="PF01145">
    <property type="entry name" value="Band_7"/>
    <property type="match status" value="1"/>
</dbReference>
<sequence>MSILVIVIIVVSVLALVSFKIVPQNSVGLLETLGKYSSTRQTGLNFRLPLVQKIRTVSLALQPLKLAGYSVITKDNADIGATVTLNFHITDPVKYSYENTNSIESMQQLVRGHLRDIIGRMELNEALGSTSQINKDLAEAIGDLTNTYGINVDRINIDELKPSAAIQSSMDTQLKADRERVAAISQAEGEAKSIELRAKANNEALIATAKANAEATRTKADAESYRIDKVQAALKNADQNYFNNQSINAFETLAKSDANLIVTNGADLDQTGQSAVLAKTLGQELAKEQD</sequence>
<dbReference type="Proteomes" id="UP000064514">
    <property type="component" value="Unassembled WGS sequence"/>
</dbReference>
<dbReference type="PRINTS" id="PR00721">
    <property type="entry name" value="STOMATIN"/>
</dbReference>
<gene>
    <name evidence="2" type="ORF">FTRO_0020950</name>
</gene>
<dbReference type="EMBL" id="DF968079">
    <property type="protein sequence ID" value="GAP03928.1"/>
    <property type="molecule type" value="Genomic_DNA"/>
</dbReference>
<name>A0A3F3H7C0_9LACO</name>
<reference evidence="2" key="1">
    <citation type="journal article" date="2015" name="BMC Genomics">
        <title>Comparative genomics of Fructobacillus spp. and Leuconostoc spp. reveals niche-specific evolution of Fructobacillus spp.</title>
        <authorList>
            <person name="Endo A."/>
            <person name="Tanizawa Y."/>
            <person name="Tanaka N."/>
            <person name="Maeno S."/>
            <person name="Kumar H."/>
            <person name="Shiwa Y."/>
            <person name="Okada S."/>
            <person name="Yoshikawa H."/>
            <person name="Dicks L."/>
            <person name="Nakagawa J."/>
            <person name="Arita M."/>
        </authorList>
    </citation>
    <scope>NUCLEOTIDE SEQUENCE [LARGE SCALE GENOMIC DNA]</scope>
    <source>
        <strain evidence="2">F214-1</strain>
    </source>
</reference>
<dbReference type="GO" id="GO:0006508">
    <property type="term" value="P:proteolysis"/>
    <property type="evidence" value="ECO:0007669"/>
    <property type="project" value="UniProtKB-KW"/>
</dbReference>
<dbReference type="InterPro" id="IPR001107">
    <property type="entry name" value="Band_7"/>
</dbReference>
<dbReference type="AlphaFoldDB" id="A0A3F3H7C0"/>
<dbReference type="PANTHER" id="PTHR43327:SF10">
    <property type="entry name" value="STOMATIN-LIKE PROTEIN 2, MITOCHONDRIAL"/>
    <property type="match status" value="1"/>
</dbReference>
<keyword evidence="2" id="KW-0378">Hydrolase</keyword>
<dbReference type="InterPro" id="IPR050710">
    <property type="entry name" value="Band7/mec-2_domain"/>
</dbReference>
<dbReference type="InterPro" id="IPR036013">
    <property type="entry name" value="Band_7/SPFH_dom_sf"/>
</dbReference>
<dbReference type="SUPFAM" id="SSF117892">
    <property type="entry name" value="Band 7/SPFH domain"/>
    <property type="match status" value="1"/>
</dbReference>
<dbReference type="SMART" id="SM00244">
    <property type="entry name" value="PHB"/>
    <property type="match status" value="1"/>
</dbReference>
<dbReference type="GO" id="GO:0008233">
    <property type="term" value="F:peptidase activity"/>
    <property type="evidence" value="ECO:0007669"/>
    <property type="project" value="UniProtKB-KW"/>
</dbReference>
<dbReference type="STRING" id="709323.GCA_001047135_00472"/>
<proteinExistence type="predicted"/>
<dbReference type="CDD" id="cd08829">
    <property type="entry name" value="SPFH_paraslipin"/>
    <property type="match status" value="1"/>
</dbReference>
<dbReference type="GO" id="GO:0016020">
    <property type="term" value="C:membrane"/>
    <property type="evidence" value="ECO:0007669"/>
    <property type="project" value="InterPro"/>
</dbReference>
<feature type="domain" description="Band 7" evidence="1">
    <location>
        <begin position="17"/>
        <end position="174"/>
    </location>
</feature>
<dbReference type="PANTHER" id="PTHR43327">
    <property type="entry name" value="STOMATIN-LIKE PROTEIN 2, MITOCHONDRIAL"/>
    <property type="match status" value="1"/>
</dbReference>
<protein>
    <submittedName>
        <fullName evidence="2">Membrane protease family stomatin/prohibitin-like protein</fullName>
    </submittedName>
</protein>
<dbReference type="Gene3D" id="3.30.479.30">
    <property type="entry name" value="Band 7 domain"/>
    <property type="match status" value="1"/>
</dbReference>
<keyword evidence="2" id="KW-0645">Protease</keyword>
<evidence type="ECO:0000259" key="1">
    <source>
        <dbReference type="SMART" id="SM00244"/>
    </source>
</evidence>
<dbReference type="InterPro" id="IPR001972">
    <property type="entry name" value="Stomatin_HflK_fam"/>
</dbReference>
<evidence type="ECO:0000313" key="2">
    <source>
        <dbReference type="EMBL" id="GAP03928.1"/>
    </source>
</evidence>
<accession>A0A3F3H7C0</accession>
<organism evidence="2">
    <name type="scientific">Fructobacillus tropaeoli</name>
    <dbReference type="NCBI Taxonomy" id="709323"/>
    <lineage>
        <taxon>Bacteria</taxon>
        <taxon>Bacillati</taxon>
        <taxon>Bacillota</taxon>
        <taxon>Bacilli</taxon>
        <taxon>Lactobacillales</taxon>
        <taxon>Lactobacillaceae</taxon>
        <taxon>Fructobacillus</taxon>
    </lineage>
</organism>